<dbReference type="PROSITE" id="PS50901">
    <property type="entry name" value="FTSK"/>
    <property type="match status" value="2"/>
</dbReference>
<dbReference type="InterPro" id="IPR002543">
    <property type="entry name" value="FtsK_dom"/>
</dbReference>
<dbReference type="Pfam" id="PF01580">
    <property type="entry name" value="FtsK_SpoIIIE"/>
    <property type="match status" value="2"/>
</dbReference>
<dbReference type="EMBL" id="CP020809">
    <property type="protein sequence ID" value="ART70456.1"/>
    <property type="molecule type" value="Genomic_DNA"/>
</dbReference>
<dbReference type="Gene3D" id="3.40.50.300">
    <property type="entry name" value="P-loop containing nucleotide triphosphate hydrolases"/>
    <property type="match status" value="3"/>
</dbReference>
<feature type="domain" description="FtsK" evidence="4">
    <location>
        <begin position="405"/>
        <end position="597"/>
    </location>
</feature>
<dbReference type="SMART" id="SM00382">
    <property type="entry name" value="AAA"/>
    <property type="match status" value="3"/>
</dbReference>
<dbReference type="GO" id="GO:0003677">
    <property type="term" value="F:DNA binding"/>
    <property type="evidence" value="ECO:0007669"/>
    <property type="project" value="InterPro"/>
</dbReference>
<dbReference type="OrthoDB" id="9807790at2"/>
<dbReference type="SUPFAM" id="SSF52540">
    <property type="entry name" value="P-loop containing nucleoside triphosphate hydrolases"/>
    <property type="match status" value="3"/>
</dbReference>
<dbReference type="InterPro" id="IPR027417">
    <property type="entry name" value="P-loop_NTPase"/>
</dbReference>
<dbReference type="PANTHER" id="PTHR22683:SF1">
    <property type="entry name" value="TYPE VII SECRETION SYSTEM PROTEIN ESSC"/>
    <property type="match status" value="1"/>
</dbReference>
<evidence type="ECO:0000256" key="1">
    <source>
        <dbReference type="ARBA" id="ARBA00022741"/>
    </source>
</evidence>
<evidence type="ECO:0000256" key="3">
    <source>
        <dbReference type="PROSITE-ProRule" id="PRU00289"/>
    </source>
</evidence>
<feature type="domain" description="FtsK" evidence="4">
    <location>
        <begin position="93"/>
        <end position="299"/>
    </location>
</feature>
<dbReference type="RefSeq" id="WP_087077926.1">
    <property type="nucleotide sequence ID" value="NZ_CP020809.1"/>
</dbReference>
<organism evidence="5 6">
    <name type="scientific">Mycobacterium dioxanotrophicus</name>
    <dbReference type="NCBI Taxonomy" id="482462"/>
    <lineage>
        <taxon>Bacteria</taxon>
        <taxon>Bacillati</taxon>
        <taxon>Actinomycetota</taxon>
        <taxon>Actinomycetes</taxon>
        <taxon>Mycobacteriales</taxon>
        <taxon>Mycobacteriaceae</taxon>
        <taxon>Mycobacterium</taxon>
    </lineage>
</organism>
<dbReference type="Proteomes" id="UP000195331">
    <property type="component" value="Chromosome"/>
</dbReference>
<evidence type="ECO:0000256" key="2">
    <source>
        <dbReference type="ARBA" id="ARBA00022840"/>
    </source>
</evidence>
<dbReference type="InterPro" id="IPR000641">
    <property type="entry name" value="CbxX/CfxQ"/>
</dbReference>
<proteinExistence type="predicted"/>
<dbReference type="AlphaFoldDB" id="A0A1Y0C5Y3"/>
<evidence type="ECO:0000313" key="6">
    <source>
        <dbReference type="Proteomes" id="UP000195331"/>
    </source>
</evidence>
<dbReference type="GO" id="GO:0005524">
    <property type="term" value="F:ATP binding"/>
    <property type="evidence" value="ECO:0007669"/>
    <property type="project" value="UniProtKB-UniRule"/>
</dbReference>
<dbReference type="KEGG" id="mdx:BTO20_19480"/>
<gene>
    <name evidence="5" type="ORF">BTO20_19480</name>
</gene>
<evidence type="ECO:0000313" key="5">
    <source>
        <dbReference type="EMBL" id="ART70456.1"/>
    </source>
</evidence>
<evidence type="ECO:0000259" key="4">
    <source>
        <dbReference type="PROSITE" id="PS50901"/>
    </source>
</evidence>
<dbReference type="PRINTS" id="PR00819">
    <property type="entry name" value="CBXCFQXSUPER"/>
</dbReference>
<accession>A0A1Y0C5Y3</accession>
<feature type="binding site" evidence="3">
    <location>
        <begin position="117"/>
        <end position="124"/>
    </location>
    <ligand>
        <name>ATP</name>
        <dbReference type="ChEBI" id="CHEBI:30616"/>
    </ligand>
</feature>
<sequence length="972" mass="105743">MVESARLKNRARRYMAAHPGTKYQQALDAVTATETDSAPDTSTASINDIPDFFEALGISDISTHDFQATWAANDRTDEIKIPVALHREGDQLLPELSYLNFYEENRGGNGPHGVIAGRTGSGKSRFLRAIVLALMSKYSPDRIGFLLADYKGGATFRDMDPGRCPHVLANISNLADDPEMVDRLGLVIEGEIVRRMEFITGEKGCKDIFEYREQQRQHPGELDWPPLPNLFVIIEEFNRPRPRQRGIDELLTRVGRVGRSLGMHLVMCSQHVERSTFGELLEQLAFRYCLAVSSPHQSITMIGTDAAARSSGGPLTGKIWRRFSCDEAPVEIRALDHSAPVSGRNATMADALLDRLSREPAPDVRRLWTKPLREPVTLPELGLQRQKDGLGIQIGYLDDPLHHRTLPWTIDLGSNTPHWLISGDPGSGCTTTLQTLVLAACAQHTPQHVSFVLLDSRSGQLHAVAESANVIAYAHSGDAESVKAALDEIDRLMKLRHDAVTRPHSAGIDAYLAGRNTDTVPGDPYGHVIVAVDGLAGFAGFGAGGGSVIHRIAALGRELGVHLVATDQTRAQETSPGLEANFSRHIQLPCEHYHRAHAPNILRARFDAEIPRDQPGRSIDPVTGLQARVALPVAGSIEPDGLNVDRTSAVQELSRALSSGIDPVEKPTPERLAEIADAARRSELQVIHGEIDNLIGRNAVKDQLRRTLASAQVSAERKRRGLGSIGAVERTFVVTGHPGTGKSHTADLLARALYTCGLTRSSKVVVAGWTQLAGANPGDTVDKVQAVLEEASGATLIIHDVQPWHAAEISDMLVDKLDDGGSGGDIALILTGHPSDVAHLFVTNRRLDSLLGARIDLARPTAAELWQHLQRFAHKTGRLPAAGSEETFYTEVEHLFEHTDEDHSPLDVLSNIRFASYIVEHAARASIARLTDTDLSKLTDAQLTELTAEDIVIAVRGIDARTRSVPKGARGH</sequence>
<dbReference type="PANTHER" id="PTHR22683">
    <property type="entry name" value="SPORULATION PROTEIN RELATED"/>
    <property type="match status" value="1"/>
</dbReference>
<keyword evidence="6" id="KW-1185">Reference proteome</keyword>
<dbReference type="InterPro" id="IPR050206">
    <property type="entry name" value="FtsK/SpoIIIE/SftA"/>
</dbReference>
<feature type="binding site" evidence="3">
    <location>
        <begin position="423"/>
        <end position="430"/>
    </location>
    <ligand>
        <name>ATP</name>
        <dbReference type="ChEBI" id="CHEBI:30616"/>
    </ligand>
</feature>
<name>A0A1Y0C5Y3_9MYCO</name>
<dbReference type="InterPro" id="IPR003593">
    <property type="entry name" value="AAA+_ATPase"/>
</dbReference>
<reference evidence="5 6" key="1">
    <citation type="submission" date="2017-04" db="EMBL/GenBank/DDBJ databases">
        <title>Whole Genome Sequence of 1,4-Dioxane Degrading Bacterium Mycobacterium dioxanotrophicus PH-06.</title>
        <authorList>
            <person name="He Y."/>
        </authorList>
    </citation>
    <scope>NUCLEOTIDE SEQUENCE [LARGE SCALE GENOMIC DNA]</scope>
    <source>
        <strain evidence="5 6">PH-06</strain>
    </source>
</reference>
<protein>
    <recommendedName>
        <fullName evidence="4">FtsK domain-containing protein</fullName>
    </recommendedName>
</protein>
<keyword evidence="1 3" id="KW-0547">Nucleotide-binding</keyword>
<keyword evidence="2 3" id="KW-0067">ATP-binding</keyword>